<accession>A0A2V5L097</accession>
<protein>
    <submittedName>
        <fullName evidence="1">Uncharacterized protein</fullName>
    </submittedName>
</protein>
<reference evidence="1 2" key="1">
    <citation type="submission" date="2018-05" db="EMBL/GenBank/DDBJ databases">
        <title>Genetic diversity of glacier-inhabiting Cryobacterium bacteria in China and description of Cryobacterium mengkeensis sp. nov. and Arthrobacter glacialis sp. nov.</title>
        <authorList>
            <person name="Liu Q."/>
            <person name="Xin Y.-H."/>
        </authorList>
    </citation>
    <scope>NUCLEOTIDE SEQUENCE [LARGE SCALE GENOMIC DNA]</scope>
    <source>
        <strain evidence="1 2">LI2</strain>
    </source>
</reference>
<organism evidence="1 2">
    <name type="scientific">Arthrobacter livingstonensis</name>
    <dbReference type="NCBI Taxonomy" id="670078"/>
    <lineage>
        <taxon>Bacteria</taxon>
        <taxon>Bacillati</taxon>
        <taxon>Actinomycetota</taxon>
        <taxon>Actinomycetes</taxon>
        <taxon>Micrococcales</taxon>
        <taxon>Micrococcaceae</taxon>
        <taxon>Arthrobacter</taxon>
    </lineage>
</organism>
<comment type="caution">
    <text evidence="1">The sequence shown here is derived from an EMBL/GenBank/DDBJ whole genome shotgun (WGS) entry which is preliminary data.</text>
</comment>
<dbReference type="OrthoDB" id="3790091at2"/>
<dbReference type="EMBL" id="QJVD01000048">
    <property type="protein sequence ID" value="PYI64519.1"/>
    <property type="molecule type" value="Genomic_DNA"/>
</dbReference>
<sequence>MTTKDPGREGGQQLCWCCGRKFSEAEVLRLGARPEAGVCVNCTISLRRRARERMAESQGTWSRWQARILRRGQECIMEHRWHERPVIGPANIH</sequence>
<dbReference type="Proteomes" id="UP000247832">
    <property type="component" value="Unassembled WGS sequence"/>
</dbReference>
<evidence type="ECO:0000313" key="1">
    <source>
        <dbReference type="EMBL" id="PYI64519.1"/>
    </source>
</evidence>
<evidence type="ECO:0000313" key="2">
    <source>
        <dbReference type="Proteomes" id="UP000247832"/>
    </source>
</evidence>
<proteinExistence type="predicted"/>
<keyword evidence="2" id="KW-1185">Reference proteome</keyword>
<dbReference type="AlphaFoldDB" id="A0A2V5L097"/>
<name>A0A2V5L097_9MICC</name>
<gene>
    <name evidence="1" type="ORF">CVV68_21740</name>
</gene>